<gene>
    <name evidence="2" type="ORF">IPOD504_LOCUS11914</name>
</gene>
<accession>A0ABN8IVM8</accession>
<protein>
    <submittedName>
        <fullName evidence="2">Uncharacterized protein</fullName>
    </submittedName>
</protein>
<feature type="non-terminal residue" evidence="2">
    <location>
        <position position="1"/>
    </location>
</feature>
<keyword evidence="1" id="KW-0732">Signal</keyword>
<name>A0ABN8IVM8_9NEOP</name>
<sequence length="86" mass="9550">MHALTVFTHIMAVAFCAVVFAQKDTLNSTDMSTMPKIETSTILTCSTARRDIGTCVGRERCDYGTASIDFTLYVPSDYIRSNNEPF</sequence>
<feature type="signal peptide" evidence="1">
    <location>
        <begin position="1"/>
        <end position="21"/>
    </location>
</feature>
<evidence type="ECO:0000256" key="1">
    <source>
        <dbReference type="SAM" id="SignalP"/>
    </source>
</evidence>
<evidence type="ECO:0000313" key="2">
    <source>
        <dbReference type="EMBL" id="CAH2062363.1"/>
    </source>
</evidence>
<organism evidence="2 3">
    <name type="scientific">Iphiclides podalirius</name>
    <name type="common">scarce swallowtail</name>
    <dbReference type="NCBI Taxonomy" id="110791"/>
    <lineage>
        <taxon>Eukaryota</taxon>
        <taxon>Metazoa</taxon>
        <taxon>Ecdysozoa</taxon>
        <taxon>Arthropoda</taxon>
        <taxon>Hexapoda</taxon>
        <taxon>Insecta</taxon>
        <taxon>Pterygota</taxon>
        <taxon>Neoptera</taxon>
        <taxon>Endopterygota</taxon>
        <taxon>Lepidoptera</taxon>
        <taxon>Glossata</taxon>
        <taxon>Ditrysia</taxon>
        <taxon>Papilionoidea</taxon>
        <taxon>Papilionidae</taxon>
        <taxon>Papilioninae</taxon>
        <taxon>Iphiclides</taxon>
    </lineage>
</organism>
<keyword evidence="3" id="KW-1185">Reference proteome</keyword>
<evidence type="ECO:0000313" key="3">
    <source>
        <dbReference type="Proteomes" id="UP000837857"/>
    </source>
</evidence>
<proteinExistence type="predicted"/>
<dbReference type="Proteomes" id="UP000837857">
    <property type="component" value="Chromosome 29"/>
</dbReference>
<reference evidence="2" key="1">
    <citation type="submission" date="2022-03" db="EMBL/GenBank/DDBJ databases">
        <authorList>
            <person name="Martin H S."/>
        </authorList>
    </citation>
    <scope>NUCLEOTIDE SEQUENCE</scope>
</reference>
<dbReference type="EMBL" id="OW152841">
    <property type="protein sequence ID" value="CAH2062363.1"/>
    <property type="molecule type" value="Genomic_DNA"/>
</dbReference>
<feature type="chain" id="PRO_5047204256" evidence="1">
    <location>
        <begin position="22"/>
        <end position="86"/>
    </location>
</feature>